<dbReference type="RefSeq" id="WP_066853757.1">
    <property type="nucleotide sequence ID" value="NZ_JXMS01000009.1"/>
</dbReference>
<evidence type="ECO:0000313" key="1">
    <source>
        <dbReference type="EMBL" id="OBQ52615.1"/>
    </source>
</evidence>
<dbReference type="SUPFAM" id="SSF56112">
    <property type="entry name" value="Protein kinase-like (PK-like)"/>
    <property type="match status" value="1"/>
</dbReference>
<dbReference type="PATRIC" id="fig|1560234.3.peg.3258"/>
<keyword evidence="1" id="KW-0808">Transferase</keyword>
<dbReference type="STRING" id="1560234.SP90_06410"/>
<sequence>MDTRAYDILAEYLPDFPRRHAGRIVTDTTDFMSIDYGDVIFLDGIHYLVTKNLSERRFGLEDPKYWVKRCKELETGIQRIIKLEFYESFEVSIGKLNSTCYRSPRKESRILAMTEGDKRFMQGRTVMDEMGNCVRILDIIYGTELDIVLDRLTMSHEEYFNTVFPDYFAQFIGAVRAIEHLHHNHEQHGDIRRDHLLIESSTRDWRWIDFDYTFGLRENPFALDLFGLGSILLLLVGQREITAQQLAVVKNSPVGSPAITKEDMALAMPYRLANIQKKYPYIPDALNNICMHFSAKNSVFYSSVAEFVSALVTCFNELPVFKAARGRYPEV</sequence>
<dbReference type="Proteomes" id="UP000091979">
    <property type="component" value="Unassembled WGS sequence"/>
</dbReference>
<proteinExistence type="predicted"/>
<keyword evidence="1" id="KW-0418">Kinase</keyword>
<dbReference type="InterPro" id="IPR011009">
    <property type="entry name" value="Kinase-like_dom_sf"/>
</dbReference>
<organism evidence="1 2">
    <name type="scientific">Halodesulfovibrio spirochaetisodalis</name>
    <dbReference type="NCBI Taxonomy" id="1560234"/>
    <lineage>
        <taxon>Bacteria</taxon>
        <taxon>Pseudomonadati</taxon>
        <taxon>Thermodesulfobacteriota</taxon>
        <taxon>Desulfovibrionia</taxon>
        <taxon>Desulfovibrionales</taxon>
        <taxon>Desulfovibrionaceae</taxon>
        <taxon>Halodesulfovibrio</taxon>
    </lineage>
</organism>
<dbReference type="AlphaFoldDB" id="A0A1B7XEK7"/>
<gene>
    <name evidence="1" type="ORF">SP90_06410</name>
</gene>
<comment type="caution">
    <text evidence="1">The sequence shown here is derived from an EMBL/GenBank/DDBJ whole genome shotgun (WGS) entry which is preliminary data.</text>
</comment>
<dbReference type="Gene3D" id="3.30.200.20">
    <property type="entry name" value="Phosphorylase Kinase, domain 1"/>
    <property type="match status" value="1"/>
</dbReference>
<accession>A0A1B7XEK7</accession>
<keyword evidence="2" id="KW-1185">Reference proteome</keyword>
<dbReference type="EMBL" id="JXMS01000009">
    <property type="protein sequence ID" value="OBQ52615.1"/>
    <property type="molecule type" value="Genomic_DNA"/>
</dbReference>
<evidence type="ECO:0000313" key="2">
    <source>
        <dbReference type="Proteomes" id="UP000091979"/>
    </source>
</evidence>
<dbReference type="GO" id="GO:0004674">
    <property type="term" value="F:protein serine/threonine kinase activity"/>
    <property type="evidence" value="ECO:0007669"/>
    <property type="project" value="UniProtKB-KW"/>
</dbReference>
<name>A0A1B7XEK7_9BACT</name>
<keyword evidence="1" id="KW-0723">Serine/threonine-protein kinase</keyword>
<protein>
    <submittedName>
        <fullName evidence="1">Serine/threonine protein kinase</fullName>
    </submittedName>
</protein>
<dbReference type="Gene3D" id="1.10.510.10">
    <property type="entry name" value="Transferase(Phosphotransferase) domain 1"/>
    <property type="match status" value="1"/>
</dbReference>
<dbReference type="OrthoDB" id="5488306at2"/>
<reference evidence="1 2" key="1">
    <citation type="submission" date="2015-01" db="EMBL/GenBank/DDBJ databases">
        <title>Desulfovibrio sp. JC271 draft genome sequence.</title>
        <authorList>
            <person name="Shivani Y."/>
            <person name="Subhash Y."/>
            <person name="Sasikala C."/>
            <person name="Ramana C.V."/>
        </authorList>
    </citation>
    <scope>NUCLEOTIDE SEQUENCE [LARGE SCALE GENOMIC DNA]</scope>
    <source>
        <strain evidence="1 2">JC271</strain>
    </source>
</reference>